<dbReference type="Gene3D" id="1.20.58.2220">
    <property type="entry name" value="Formin, FH2 domain"/>
    <property type="match status" value="1"/>
</dbReference>
<dbReference type="SUPFAM" id="SSF101447">
    <property type="entry name" value="Formin homology 2 domain (FH2 domain)"/>
    <property type="match status" value="1"/>
</dbReference>
<dbReference type="PROSITE" id="PS51444">
    <property type="entry name" value="FH2"/>
    <property type="match status" value="1"/>
</dbReference>
<evidence type="ECO:0000256" key="1">
    <source>
        <dbReference type="SAM" id="MobiDB-lite"/>
    </source>
</evidence>
<dbReference type="InterPro" id="IPR051425">
    <property type="entry name" value="Formin_Homology"/>
</dbReference>
<evidence type="ECO:0000313" key="3">
    <source>
        <dbReference type="EMBL" id="CAD9029465.1"/>
    </source>
</evidence>
<accession>A0A7S1NMM9</accession>
<dbReference type="EMBL" id="HBGA01108940">
    <property type="protein sequence ID" value="CAD9029465.1"/>
    <property type="molecule type" value="Transcribed_RNA"/>
</dbReference>
<feature type="region of interest" description="Disordered" evidence="1">
    <location>
        <begin position="20"/>
        <end position="39"/>
    </location>
</feature>
<name>A0A7S1NMM9_9EUGL</name>
<gene>
    <name evidence="3" type="ORF">EGYM00392_LOCUS40602</name>
</gene>
<dbReference type="SMART" id="SM00498">
    <property type="entry name" value="FH2"/>
    <property type="match status" value="1"/>
</dbReference>
<dbReference type="PANTHER" id="PTHR45725:SF1">
    <property type="entry name" value="DISHEVELLED ASSOCIATED ACTIVATOR OF MORPHOGENESIS, ISOFORM D"/>
    <property type="match status" value="1"/>
</dbReference>
<proteinExistence type="predicted"/>
<reference evidence="3" key="1">
    <citation type="submission" date="2021-01" db="EMBL/GenBank/DDBJ databases">
        <authorList>
            <person name="Corre E."/>
            <person name="Pelletier E."/>
            <person name="Niang G."/>
            <person name="Scheremetjew M."/>
            <person name="Finn R."/>
            <person name="Kale V."/>
            <person name="Holt S."/>
            <person name="Cochrane G."/>
            <person name="Meng A."/>
            <person name="Brown T."/>
            <person name="Cohen L."/>
        </authorList>
    </citation>
    <scope>NUCLEOTIDE SEQUENCE</scope>
    <source>
        <strain evidence="3">NIES-381</strain>
    </source>
</reference>
<feature type="domain" description="FH2" evidence="2">
    <location>
        <begin position="1"/>
        <end position="366"/>
    </location>
</feature>
<dbReference type="Pfam" id="PF02181">
    <property type="entry name" value="FH2"/>
    <property type="match status" value="1"/>
</dbReference>
<organism evidence="3">
    <name type="scientific">Eutreptiella gymnastica</name>
    <dbReference type="NCBI Taxonomy" id="73025"/>
    <lineage>
        <taxon>Eukaryota</taxon>
        <taxon>Discoba</taxon>
        <taxon>Euglenozoa</taxon>
        <taxon>Euglenida</taxon>
        <taxon>Spirocuta</taxon>
        <taxon>Euglenophyceae</taxon>
        <taxon>Eutreptiales</taxon>
        <taxon>Eutreptiaceae</taxon>
        <taxon>Eutreptiella</taxon>
    </lineage>
</organism>
<dbReference type="AlphaFoldDB" id="A0A7S1NMM9"/>
<protein>
    <recommendedName>
        <fullName evidence="2">FH2 domain-containing protein</fullName>
    </recommendedName>
</protein>
<dbReference type="InterPro" id="IPR042201">
    <property type="entry name" value="FH2_Formin_sf"/>
</dbReference>
<evidence type="ECO:0000259" key="2">
    <source>
        <dbReference type="PROSITE" id="PS51444"/>
    </source>
</evidence>
<dbReference type="PANTHER" id="PTHR45725">
    <property type="entry name" value="FORMIN HOMOLOGY 2 FAMILY MEMBER"/>
    <property type="match status" value="1"/>
</dbReference>
<sequence length="366" mass="41320">MSNELRDADKALLEELFSKTKRAAPKAPAPPKNPQDKLKISLDPTREQNVGIVLSYLKLPVSEIKEALLTLDDGKLSYDILGGLQSILPNAEEVRIVEPYLTEPPEVQARLSMAAQFFLMTATIPRIGNRIECWLVRNSFDLTQDQVLGELGPLNKAANALKNSDKWEKMLKLILRTGNFMNQGTRVGDCQGFRISDLEKLGNCRTTDNKSNLLQTLVGICLKTDRDLLDFTSEMAPVRQACVIDINETRQAITELNKSMTTLVRELNLREMEKKEAVKQGTQVMADAFSSKMGDFYNSKKDELQEMWDQLSNTEQTLKLLGEYYGENPADFQAADFFQNITSFCKQVETNKKQLAHEVYEGKDIP</sequence>
<dbReference type="InterPro" id="IPR015425">
    <property type="entry name" value="FH2_Formin"/>
</dbReference>